<feature type="compositionally biased region" description="Basic and acidic residues" evidence="1">
    <location>
        <begin position="56"/>
        <end position="65"/>
    </location>
</feature>
<dbReference type="HOGENOM" id="CLU_1523559_0_0_11"/>
<dbReference type="eggNOG" id="ENOG50328IC">
    <property type="taxonomic scope" value="Bacteria"/>
</dbReference>
<dbReference type="AlphaFoldDB" id="A1T828"/>
<dbReference type="STRING" id="350058.Mvan_2517"/>
<gene>
    <name evidence="2" type="ordered locus">Mvan_2517</name>
</gene>
<evidence type="ECO:0008006" key="4">
    <source>
        <dbReference type="Google" id="ProtNLM"/>
    </source>
</evidence>
<accession>A1T828</accession>
<name>A1T828_MYCVP</name>
<feature type="region of interest" description="Disordered" evidence="1">
    <location>
        <begin position="143"/>
        <end position="176"/>
    </location>
</feature>
<reference evidence="2" key="1">
    <citation type="submission" date="2006-12" db="EMBL/GenBank/DDBJ databases">
        <title>Complete sequence of Mycobacterium vanbaalenii PYR-1.</title>
        <authorList>
            <consortium name="US DOE Joint Genome Institute"/>
            <person name="Copeland A."/>
            <person name="Lucas S."/>
            <person name="Lapidus A."/>
            <person name="Barry K."/>
            <person name="Detter J.C."/>
            <person name="Glavina del Rio T."/>
            <person name="Hammon N."/>
            <person name="Israni S."/>
            <person name="Dalin E."/>
            <person name="Tice H."/>
            <person name="Pitluck S."/>
            <person name="Singan V."/>
            <person name="Schmutz J."/>
            <person name="Larimer F."/>
            <person name="Land M."/>
            <person name="Hauser L."/>
            <person name="Kyrpides N."/>
            <person name="Anderson I.J."/>
            <person name="Miller C."/>
            <person name="Richardson P."/>
        </authorList>
    </citation>
    <scope>NUCLEOTIDE SEQUENCE [LARGE SCALE GENOMIC DNA]</scope>
    <source>
        <strain evidence="2">PYR-1</strain>
    </source>
</reference>
<feature type="compositionally biased region" description="Pro residues" evidence="1">
    <location>
        <begin position="22"/>
        <end position="31"/>
    </location>
</feature>
<dbReference type="Proteomes" id="UP000009159">
    <property type="component" value="Chromosome"/>
</dbReference>
<organism evidence="2 3">
    <name type="scientific">Mycolicibacterium vanbaalenii (strain DSM 7251 / JCM 13017 / BCRC 16820 / KCTC 9966 / NRRL B-24157 / PYR-1)</name>
    <name type="common">Mycobacterium vanbaalenii</name>
    <dbReference type="NCBI Taxonomy" id="350058"/>
    <lineage>
        <taxon>Bacteria</taxon>
        <taxon>Bacillati</taxon>
        <taxon>Actinomycetota</taxon>
        <taxon>Actinomycetes</taxon>
        <taxon>Mycobacteriales</taxon>
        <taxon>Mycobacteriaceae</taxon>
        <taxon>Mycolicibacterium</taxon>
    </lineage>
</organism>
<evidence type="ECO:0000313" key="2">
    <source>
        <dbReference type="EMBL" id="ABM13328.1"/>
    </source>
</evidence>
<keyword evidence="3" id="KW-1185">Reference proteome</keyword>
<sequence>MTVDTGQQDTQAGAGDPAATGPTPPEPPASDTPPAGDADQDDDTDDQGDDDQGDQVGRRNREAQYRRRAQAAEAERDQLRGQLDALHRQIVGNVARAYGLDDVGLLEYRGHELSSFIGDDGTVDTAKIIEATADTIKHCNIAPQRRPVKPNPQQGAYGTPAGGSGLKEVLKTALGR</sequence>
<feature type="compositionally biased region" description="Low complexity" evidence="1">
    <location>
        <begin position="1"/>
        <end position="21"/>
    </location>
</feature>
<dbReference type="EMBL" id="CP000511">
    <property type="protein sequence ID" value="ABM13328.1"/>
    <property type="molecule type" value="Genomic_DNA"/>
</dbReference>
<feature type="compositionally biased region" description="Acidic residues" evidence="1">
    <location>
        <begin position="38"/>
        <end position="53"/>
    </location>
</feature>
<proteinExistence type="predicted"/>
<protein>
    <recommendedName>
        <fullName evidence="4">Scaffolding protein</fullName>
    </recommendedName>
</protein>
<evidence type="ECO:0000313" key="3">
    <source>
        <dbReference type="Proteomes" id="UP000009159"/>
    </source>
</evidence>
<dbReference type="RefSeq" id="WP_011779737.1">
    <property type="nucleotide sequence ID" value="NC_008726.1"/>
</dbReference>
<feature type="region of interest" description="Disordered" evidence="1">
    <location>
        <begin position="1"/>
        <end position="77"/>
    </location>
</feature>
<evidence type="ECO:0000256" key="1">
    <source>
        <dbReference type="SAM" id="MobiDB-lite"/>
    </source>
</evidence>
<dbReference type="KEGG" id="mva:Mvan_2517"/>